<sequence>MTDNISQSLHASVMACCIGWGDISCDLHASSSLCFPMERSINQGLHASSMACGGFRKVNAYIFKETSTKGRKHQPRSEHISYGVCASTKQH</sequence>
<dbReference type="Proteomes" id="UP000004994">
    <property type="component" value="Chromosome 10"/>
</dbReference>
<organism evidence="1">
    <name type="scientific">Solanum lycopersicum</name>
    <name type="common">Tomato</name>
    <name type="synonym">Lycopersicon esculentum</name>
    <dbReference type="NCBI Taxonomy" id="4081"/>
    <lineage>
        <taxon>Eukaryota</taxon>
        <taxon>Viridiplantae</taxon>
        <taxon>Streptophyta</taxon>
        <taxon>Embryophyta</taxon>
        <taxon>Tracheophyta</taxon>
        <taxon>Spermatophyta</taxon>
        <taxon>Magnoliopsida</taxon>
        <taxon>eudicotyledons</taxon>
        <taxon>Gunneridae</taxon>
        <taxon>Pentapetalae</taxon>
        <taxon>asterids</taxon>
        <taxon>lamiids</taxon>
        <taxon>Solanales</taxon>
        <taxon>Solanaceae</taxon>
        <taxon>Solanoideae</taxon>
        <taxon>Solaneae</taxon>
        <taxon>Solanum</taxon>
        <taxon>Solanum subgen. Lycopersicon</taxon>
    </lineage>
</organism>
<dbReference type="Gramene" id="Solyc10g036820.1.1">
    <property type="protein sequence ID" value="Solyc10g036820.1.1.1"/>
    <property type="gene ID" value="Solyc10g036820.1"/>
</dbReference>
<evidence type="ECO:0000313" key="1">
    <source>
        <dbReference type="EnsemblPlants" id="Solyc10g036820.1.1.1"/>
    </source>
</evidence>
<accession>A0A3Q7IEQ3</accession>
<protein>
    <submittedName>
        <fullName evidence="1">Uncharacterized protein</fullName>
    </submittedName>
</protein>
<dbReference type="PaxDb" id="4081-Solyc10g036820.1.1"/>
<dbReference type="InParanoid" id="A0A3Q7IEQ3"/>
<evidence type="ECO:0000313" key="2">
    <source>
        <dbReference type="Proteomes" id="UP000004994"/>
    </source>
</evidence>
<reference evidence="1" key="2">
    <citation type="submission" date="2019-01" db="UniProtKB">
        <authorList>
            <consortium name="EnsemblPlants"/>
        </authorList>
    </citation>
    <scope>IDENTIFICATION</scope>
    <source>
        <strain evidence="1">cv. Heinz 1706</strain>
    </source>
</reference>
<keyword evidence="2" id="KW-1185">Reference proteome</keyword>
<name>A0A3Q7IEQ3_SOLLC</name>
<reference evidence="1" key="1">
    <citation type="journal article" date="2012" name="Nature">
        <title>The tomato genome sequence provides insights into fleshy fruit evolution.</title>
        <authorList>
            <consortium name="Tomato Genome Consortium"/>
        </authorList>
    </citation>
    <scope>NUCLEOTIDE SEQUENCE [LARGE SCALE GENOMIC DNA]</scope>
    <source>
        <strain evidence="1">cv. Heinz 1706</strain>
    </source>
</reference>
<dbReference type="EnsemblPlants" id="Solyc10g036820.1.1">
    <property type="protein sequence ID" value="Solyc10g036820.1.1.1"/>
    <property type="gene ID" value="Solyc10g036820.1"/>
</dbReference>
<dbReference type="AlphaFoldDB" id="A0A3Q7IEQ3"/>
<proteinExistence type="predicted"/>